<reference evidence="2" key="1">
    <citation type="submission" date="2010-05" db="EMBL/GenBank/DDBJ databases">
        <title>The Genome Sequence of Magnaporthe poae strain ATCC 64411.</title>
        <authorList>
            <consortium name="The Broad Institute Genome Sequencing Platform"/>
            <consortium name="Broad Institute Genome Sequencing Center for Infectious Disease"/>
            <person name="Ma L.-J."/>
            <person name="Dead R."/>
            <person name="Young S."/>
            <person name="Zeng Q."/>
            <person name="Koehrsen M."/>
            <person name="Alvarado L."/>
            <person name="Berlin A."/>
            <person name="Chapman S.B."/>
            <person name="Chen Z."/>
            <person name="Freedman E."/>
            <person name="Gellesch M."/>
            <person name="Goldberg J."/>
            <person name="Griggs A."/>
            <person name="Gujja S."/>
            <person name="Heilman E.R."/>
            <person name="Heiman D."/>
            <person name="Hepburn T."/>
            <person name="Howarth C."/>
            <person name="Jen D."/>
            <person name="Larson L."/>
            <person name="Mehta T."/>
            <person name="Neiman D."/>
            <person name="Pearson M."/>
            <person name="Roberts A."/>
            <person name="Saif S."/>
            <person name="Shea T."/>
            <person name="Shenoy N."/>
            <person name="Sisk P."/>
            <person name="Stolte C."/>
            <person name="Sykes S."/>
            <person name="Walk T."/>
            <person name="White J."/>
            <person name="Yandava C."/>
            <person name="Haas B."/>
            <person name="Nusbaum C."/>
            <person name="Birren B."/>
        </authorList>
    </citation>
    <scope>NUCLEOTIDE SEQUENCE</scope>
    <source>
        <strain evidence="2">ATCC 64411</strain>
    </source>
</reference>
<keyword evidence="4" id="KW-1185">Reference proteome</keyword>
<organism evidence="3 4">
    <name type="scientific">Magnaporthiopsis poae (strain ATCC 64411 / 73-15)</name>
    <name type="common">Kentucky bluegrass fungus</name>
    <name type="synonym">Magnaporthe poae</name>
    <dbReference type="NCBI Taxonomy" id="644358"/>
    <lineage>
        <taxon>Eukaryota</taxon>
        <taxon>Fungi</taxon>
        <taxon>Dikarya</taxon>
        <taxon>Ascomycota</taxon>
        <taxon>Pezizomycotina</taxon>
        <taxon>Sordariomycetes</taxon>
        <taxon>Sordariomycetidae</taxon>
        <taxon>Magnaporthales</taxon>
        <taxon>Magnaporthaceae</taxon>
        <taxon>Magnaporthiopsis</taxon>
    </lineage>
</organism>
<dbReference type="Proteomes" id="UP000011715">
    <property type="component" value="Unassembled WGS sequence"/>
</dbReference>
<reference evidence="2" key="3">
    <citation type="submission" date="2011-03" db="EMBL/GenBank/DDBJ databases">
        <title>Annotation of Magnaporthe poae ATCC 64411.</title>
        <authorList>
            <person name="Ma L.-J."/>
            <person name="Dead R."/>
            <person name="Young S.K."/>
            <person name="Zeng Q."/>
            <person name="Gargeya S."/>
            <person name="Fitzgerald M."/>
            <person name="Haas B."/>
            <person name="Abouelleil A."/>
            <person name="Alvarado L."/>
            <person name="Arachchi H.M."/>
            <person name="Berlin A."/>
            <person name="Brown A."/>
            <person name="Chapman S.B."/>
            <person name="Chen Z."/>
            <person name="Dunbar C."/>
            <person name="Freedman E."/>
            <person name="Gearin G."/>
            <person name="Gellesch M."/>
            <person name="Goldberg J."/>
            <person name="Griggs A."/>
            <person name="Gujja S."/>
            <person name="Heiman D."/>
            <person name="Howarth C."/>
            <person name="Larson L."/>
            <person name="Lui A."/>
            <person name="MacDonald P.J.P."/>
            <person name="Mehta T."/>
            <person name="Montmayeur A."/>
            <person name="Murphy C."/>
            <person name="Neiman D."/>
            <person name="Pearson M."/>
            <person name="Priest M."/>
            <person name="Roberts A."/>
            <person name="Saif S."/>
            <person name="Shea T."/>
            <person name="Shenoy N."/>
            <person name="Sisk P."/>
            <person name="Stolte C."/>
            <person name="Sykes S."/>
            <person name="Yandava C."/>
            <person name="Wortman J."/>
            <person name="Nusbaum C."/>
            <person name="Birren B."/>
        </authorList>
    </citation>
    <scope>NUCLEOTIDE SEQUENCE</scope>
    <source>
        <strain evidence="2">ATCC 64411</strain>
    </source>
</reference>
<keyword evidence="1" id="KW-0732">Signal</keyword>
<protein>
    <submittedName>
        <fullName evidence="2 3">Uncharacterized protein</fullName>
    </submittedName>
</protein>
<dbReference type="AlphaFoldDB" id="A0A0C4E7I5"/>
<evidence type="ECO:0000313" key="3">
    <source>
        <dbReference type="EnsemblFungi" id="MAPG_08498T0"/>
    </source>
</evidence>
<gene>
    <name evidence="2" type="ORF">MAPG_08498</name>
</gene>
<reference evidence="3" key="5">
    <citation type="submission" date="2015-06" db="UniProtKB">
        <authorList>
            <consortium name="EnsemblFungi"/>
        </authorList>
    </citation>
    <scope>IDENTIFICATION</scope>
    <source>
        <strain evidence="3">ATCC 64411</strain>
    </source>
</reference>
<reference evidence="3" key="4">
    <citation type="journal article" date="2015" name="G3 (Bethesda)">
        <title>Genome sequences of three phytopathogenic species of the Magnaporthaceae family of fungi.</title>
        <authorList>
            <person name="Okagaki L.H."/>
            <person name="Nunes C.C."/>
            <person name="Sailsbery J."/>
            <person name="Clay B."/>
            <person name="Brown D."/>
            <person name="John T."/>
            <person name="Oh Y."/>
            <person name="Young N."/>
            <person name="Fitzgerald M."/>
            <person name="Haas B.J."/>
            <person name="Zeng Q."/>
            <person name="Young S."/>
            <person name="Adiconis X."/>
            <person name="Fan L."/>
            <person name="Levin J.Z."/>
            <person name="Mitchell T.K."/>
            <person name="Okubara P.A."/>
            <person name="Farman M.L."/>
            <person name="Kohn L.M."/>
            <person name="Birren B."/>
            <person name="Ma L.-J."/>
            <person name="Dean R.A."/>
        </authorList>
    </citation>
    <scope>NUCLEOTIDE SEQUENCE</scope>
    <source>
        <strain evidence="3">ATCC 64411 / 73-15</strain>
    </source>
</reference>
<dbReference type="EnsemblFungi" id="MAPG_08498T0">
    <property type="protein sequence ID" value="MAPG_08498T0"/>
    <property type="gene ID" value="MAPG_08498"/>
</dbReference>
<dbReference type="VEuPathDB" id="FungiDB:MAPG_08498"/>
<name>A0A0C4E7I5_MAGP6</name>
<reference evidence="4" key="2">
    <citation type="submission" date="2010-05" db="EMBL/GenBank/DDBJ databases">
        <title>The genome sequence of Magnaporthe poae strain ATCC 64411.</title>
        <authorList>
            <person name="Ma L.-J."/>
            <person name="Dead R."/>
            <person name="Young S."/>
            <person name="Zeng Q."/>
            <person name="Koehrsen M."/>
            <person name="Alvarado L."/>
            <person name="Berlin A."/>
            <person name="Chapman S.B."/>
            <person name="Chen Z."/>
            <person name="Freedman E."/>
            <person name="Gellesch M."/>
            <person name="Goldberg J."/>
            <person name="Griggs A."/>
            <person name="Gujja S."/>
            <person name="Heilman E.R."/>
            <person name="Heiman D."/>
            <person name="Hepburn T."/>
            <person name="Howarth C."/>
            <person name="Jen D."/>
            <person name="Larson L."/>
            <person name="Mehta T."/>
            <person name="Neiman D."/>
            <person name="Pearson M."/>
            <person name="Roberts A."/>
            <person name="Saif S."/>
            <person name="Shea T."/>
            <person name="Shenoy N."/>
            <person name="Sisk P."/>
            <person name="Stolte C."/>
            <person name="Sykes S."/>
            <person name="Walk T."/>
            <person name="White J."/>
            <person name="Yandava C."/>
            <person name="Haas B."/>
            <person name="Nusbaum C."/>
            <person name="Birren B."/>
        </authorList>
    </citation>
    <scope>NUCLEOTIDE SEQUENCE [LARGE SCALE GENOMIC DNA]</scope>
    <source>
        <strain evidence="4">ATCC 64411 / 73-15</strain>
    </source>
</reference>
<proteinExistence type="predicted"/>
<feature type="chain" id="PRO_5009385772" evidence="1">
    <location>
        <begin position="22"/>
        <end position="67"/>
    </location>
</feature>
<sequence>MQHPFVLVIALLGLAGAGVLADKPCDSQGIKTGNPHCKAGGSCCLKVGGCTTYSFGSCPNGEVCWCN</sequence>
<evidence type="ECO:0000313" key="2">
    <source>
        <dbReference type="EMBL" id="KLU89527.1"/>
    </source>
</evidence>
<evidence type="ECO:0000313" key="4">
    <source>
        <dbReference type="Proteomes" id="UP000011715"/>
    </source>
</evidence>
<evidence type="ECO:0000256" key="1">
    <source>
        <dbReference type="SAM" id="SignalP"/>
    </source>
</evidence>
<feature type="signal peptide" evidence="1">
    <location>
        <begin position="1"/>
        <end position="21"/>
    </location>
</feature>
<dbReference type="EMBL" id="GL876973">
    <property type="protein sequence ID" value="KLU89527.1"/>
    <property type="molecule type" value="Genomic_DNA"/>
</dbReference>
<accession>A0A0C4E7I5</accession>
<dbReference type="EMBL" id="ADBL01002057">
    <property type="status" value="NOT_ANNOTATED_CDS"/>
    <property type="molecule type" value="Genomic_DNA"/>
</dbReference>